<accession>D5H9D0</accession>
<dbReference type="InterPro" id="IPR050345">
    <property type="entry name" value="Aliph_Amidase/BUP"/>
</dbReference>
<evidence type="ECO:0000256" key="2">
    <source>
        <dbReference type="SAM" id="MobiDB-lite"/>
    </source>
</evidence>
<dbReference type="PATRIC" id="fig|761659.10.peg.1867"/>
<dbReference type="GO" id="GO:0016811">
    <property type="term" value="F:hydrolase activity, acting on carbon-nitrogen (but not peptide) bonds, in linear amides"/>
    <property type="evidence" value="ECO:0007669"/>
    <property type="project" value="UniProtKB-ARBA"/>
</dbReference>
<dbReference type="PROSITE" id="PS50263">
    <property type="entry name" value="CN_HYDROLASE"/>
    <property type="match status" value="1"/>
</dbReference>
<evidence type="ECO:0000256" key="1">
    <source>
        <dbReference type="ARBA" id="ARBA00022801"/>
    </source>
</evidence>
<dbReference type="Proteomes" id="UP000000933">
    <property type="component" value="Chromosome"/>
</dbReference>
<reference evidence="4 5" key="1">
    <citation type="journal article" date="2010" name="ISME J.">
        <title>Fine-scale evolution: genomic, phenotypic and ecological differentiation in two coexisting Salinibacter ruber strains.</title>
        <authorList>
            <person name="Pena A."/>
            <person name="Teeling H."/>
            <person name="Huerta-Cepas J."/>
            <person name="Santos F."/>
            <person name="Yarza P."/>
            <person name="Brito-Echeverria J."/>
            <person name="Lucio M."/>
            <person name="Schmitt-Kopplin P."/>
            <person name="Meseguer I."/>
            <person name="Schenowitz C."/>
            <person name="Dossat C."/>
            <person name="Barbe V."/>
            <person name="Dopazo J."/>
            <person name="Rossello-Mora R."/>
            <person name="Schuler M."/>
            <person name="Glockner F.O."/>
            <person name="Amann R."/>
            <person name="Gabaldon T."/>
            <person name="Anton J."/>
        </authorList>
    </citation>
    <scope>NUCLEOTIDE SEQUENCE [LARGE SCALE GENOMIC DNA]</scope>
    <source>
        <strain evidence="4 5">M8</strain>
    </source>
</reference>
<sequence length="281" mass="31015">MPVRAAYLQFAPAYLEVDQNLAAVESLLRSVEADLIVLPELFTSGYFFQSKDDLERVAEPIPNGKSVAALRGWADSLGATLVAGLAERDGDHFYNSAVVVRPDGRVDTYRKVHLFYEETILFEAGDLGFRVFEEHTAAGTSYRLGVMVCFDWYFPEAARTLALRGADVIAHPSNLVLPHCPDSMPVRARENHVFTITANRHGREEKEGESLRFIGMSEVCAPSGTILTRADESADVVEVVELNPREARDRNINAHNDVLQDRRPATYAATSEEGTALESGS</sequence>
<organism evidence="4 5">
    <name type="scientific">Salinibacter ruber (strain M8)</name>
    <dbReference type="NCBI Taxonomy" id="761659"/>
    <lineage>
        <taxon>Bacteria</taxon>
        <taxon>Pseudomonadati</taxon>
        <taxon>Rhodothermota</taxon>
        <taxon>Rhodothermia</taxon>
        <taxon>Rhodothermales</taxon>
        <taxon>Salinibacteraceae</taxon>
        <taxon>Salinibacter</taxon>
    </lineage>
</organism>
<keyword evidence="1" id="KW-0378">Hydrolase</keyword>
<dbReference type="Pfam" id="PF00795">
    <property type="entry name" value="CN_hydrolase"/>
    <property type="match status" value="1"/>
</dbReference>
<name>D5H9D0_SALRM</name>
<dbReference type="Gene3D" id="3.60.110.10">
    <property type="entry name" value="Carbon-nitrogen hydrolase"/>
    <property type="match status" value="1"/>
</dbReference>
<dbReference type="RefSeq" id="WP_013062007.1">
    <property type="nucleotide sequence ID" value="NC_014032.1"/>
</dbReference>
<proteinExistence type="predicted"/>
<dbReference type="PANTHER" id="PTHR43674:SF2">
    <property type="entry name" value="BETA-UREIDOPROPIONASE"/>
    <property type="match status" value="1"/>
</dbReference>
<dbReference type="HOGENOM" id="CLU_030130_3_1_10"/>
<evidence type="ECO:0000313" key="5">
    <source>
        <dbReference type="Proteomes" id="UP000000933"/>
    </source>
</evidence>
<feature type="region of interest" description="Disordered" evidence="2">
    <location>
        <begin position="261"/>
        <end position="281"/>
    </location>
</feature>
<protein>
    <submittedName>
        <fullName evidence="4">Hyhydrolase, carbon-nitrogen family</fullName>
    </submittedName>
</protein>
<dbReference type="PANTHER" id="PTHR43674">
    <property type="entry name" value="NITRILASE C965.09-RELATED"/>
    <property type="match status" value="1"/>
</dbReference>
<dbReference type="InterPro" id="IPR036526">
    <property type="entry name" value="C-N_Hydrolase_sf"/>
</dbReference>
<reference evidence="5" key="2">
    <citation type="submission" date="2010-04" db="EMBL/GenBank/DDBJ databases">
        <title>Genome sequence of Salinibacter ruber M8.</title>
        <authorList>
            <consortium name="Genoscope"/>
        </authorList>
    </citation>
    <scope>NUCLEOTIDE SEQUENCE [LARGE SCALE GENOMIC DNA]</scope>
    <source>
        <strain evidence="5">M8</strain>
    </source>
</reference>
<gene>
    <name evidence="4" type="ordered locus">SRM_01714</name>
</gene>
<dbReference type="InterPro" id="IPR003010">
    <property type="entry name" value="C-N_Hydrolase"/>
</dbReference>
<evidence type="ECO:0000259" key="3">
    <source>
        <dbReference type="PROSITE" id="PS50263"/>
    </source>
</evidence>
<feature type="compositionally biased region" description="Polar residues" evidence="2">
    <location>
        <begin position="268"/>
        <end position="281"/>
    </location>
</feature>
<dbReference type="SUPFAM" id="SSF56317">
    <property type="entry name" value="Carbon-nitrogen hydrolase"/>
    <property type="match status" value="1"/>
</dbReference>
<dbReference type="AlphaFoldDB" id="D5H9D0"/>
<evidence type="ECO:0000313" key="4">
    <source>
        <dbReference type="EMBL" id="CBH24635.1"/>
    </source>
</evidence>
<dbReference type="KEGG" id="srm:SRM_01714"/>
<feature type="domain" description="CN hydrolase" evidence="3">
    <location>
        <begin position="3"/>
        <end position="244"/>
    </location>
</feature>
<dbReference type="EMBL" id="FP565814">
    <property type="protein sequence ID" value="CBH24635.1"/>
    <property type="molecule type" value="Genomic_DNA"/>
</dbReference>
<dbReference type="CDD" id="cd07577">
    <property type="entry name" value="Ph0642_like"/>
    <property type="match status" value="1"/>
</dbReference>